<keyword evidence="1" id="KW-0805">Transcription regulation</keyword>
<evidence type="ECO:0000313" key="5">
    <source>
        <dbReference type="EMBL" id="TSJ42071.1"/>
    </source>
</evidence>
<protein>
    <submittedName>
        <fullName evidence="5">Helix-turn-helix transcriptional regulator</fullName>
    </submittedName>
</protein>
<dbReference type="Gene3D" id="1.10.10.60">
    <property type="entry name" value="Homeodomain-like"/>
    <property type="match status" value="1"/>
</dbReference>
<reference evidence="5 6" key="1">
    <citation type="submission" date="2019-07" db="EMBL/GenBank/DDBJ databases">
        <authorList>
            <person name="Huq M.A."/>
        </authorList>
    </citation>
    <scope>NUCLEOTIDE SEQUENCE [LARGE SCALE GENOMIC DNA]</scope>
    <source>
        <strain evidence="5 6">MAH-3</strain>
    </source>
</reference>
<dbReference type="InterPro" id="IPR018062">
    <property type="entry name" value="HTH_AraC-typ_CS"/>
</dbReference>
<dbReference type="SMART" id="SM00342">
    <property type="entry name" value="HTH_ARAC"/>
    <property type="match status" value="1"/>
</dbReference>
<name>A0A556MQ46_9FLAO</name>
<keyword evidence="6" id="KW-1185">Reference proteome</keyword>
<evidence type="ECO:0000256" key="3">
    <source>
        <dbReference type="ARBA" id="ARBA00023163"/>
    </source>
</evidence>
<evidence type="ECO:0000256" key="1">
    <source>
        <dbReference type="ARBA" id="ARBA00023015"/>
    </source>
</evidence>
<keyword evidence="3" id="KW-0804">Transcription</keyword>
<accession>A0A556MQ46</accession>
<dbReference type="Proteomes" id="UP000316008">
    <property type="component" value="Unassembled WGS sequence"/>
</dbReference>
<dbReference type="PROSITE" id="PS01124">
    <property type="entry name" value="HTH_ARAC_FAMILY_2"/>
    <property type="match status" value="1"/>
</dbReference>
<dbReference type="GO" id="GO:0043565">
    <property type="term" value="F:sequence-specific DNA binding"/>
    <property type="evidence" value="ECO:0007669"/>
    <property type="project" value="InterPro"/>
</dbReference>
<dbReference type="RefSeq" id="WP_144333702.1">
    <property type="nucleotide sequence ID" value="NZ_VLPL01000006.1"/>
</dbReference>
<dbReference type="OrthoDB" id="952277at2"/>
<dbReference type="PANTHER" id="PTHR43280:SF2">
    <property type="entry name" value="HTH-TYPE TRANSCRIPTIONAL REGULATOR EXSA"/>
    <property type="match status" value="1"/>
</dbReference>
<gene>
    <name evidence="5" type="ORF">FO442_13370</name>
</gene>
<dbReference type="InterPro" id="IPR009057">
    <property type="entry name" value="Homeodomain-like_sf"/>
</dbReference>
<comment type="caution">
    <text evidence="5">The sequence shown here is derived from an EMBL/GenBank/DDBJ whole genome shotgun (WGS) entry which is preliminary data.</text>
</comment>
<evidence type="ECO:0000313" key="6">
    <source>
        <dbReference type="Proteomes" id="UP000316008"/>
    </source>
</evidence>
<feature type="domain" description="HTH araC/xylS-type" evidence="4">
    <location>
        <begin position="75"/>
        <end position="175"/>
    </location>
</feature>
<dbReference type="InterPro" id="IPR018060">
    <property type="entry name" value="HTH_AraC"/>
</dbReference>
<organism evidence="5 6">
    <name type="scientific">Fluviicola chungangensis</name>
    <dbReference type="NCBI Taxonomy" id="2597671"/>
    <lineage>
        <taxon>Bacteria</taxon>
        <taxon>Pseudomonadati</taxon>
        <taxon>Bacteroidota</taxon>
        <taxon>Flavobacteriia</taxon>
        <taxon>Flavobacteriales</taxon>
        <taxon>Crocinitomicaceae</taxon>
        <taxon>Fluviicola</taxon>
    </lineage>
</organism>
<evidence type="ECO:0000256" key="2">
    <source>
        <dbReference type="ARBA" id="ARBA00023125"/>
    </source>
</evidence>
<dbReference type="AlphaFoldDB" id="A0A556MQ46"/>
<dbReference type="SUPFAM" id="SSF46689">
    <property type="entry name" value="Homeodomain-like"/>
    <property type="match status" value="1"/>
</dbReference>
<dbReference type="GO" id="GO:0003700">
    <property type="term" value="F:DNA-binding transcription factor activity"/>
    <property type="evidence" value="ECO:0007669"/>
    <property type="project" value="InterPro"/>
</dbReference>
<dbReference type="EMBL" id="VLPL01000006">
    <property type="protein sequence ID" value="TSJ42071.1"/>
    <property type="molecule type" value="Genomic_DNA"/>
</dbReference>
<dbReference type="Pfam" id="PF12833">
    <property type="entry name" value="HTH_18"/>
    <property type="match status" value="1"/>
</dbReference>
<dbReference type="PROSITE" id="PS00041">
    <property type="entry name" value="HTH_ARAC_FAMILY_1"/>
    <property type="match status" value="1"/>
</dbReference>
<sequence>MRLYIKYMISSRCKLVVRNELEKLGIQCVTVDLGIVETLTELSDEELEILRTNLSKSGLELLEDKKRVLVVQMKDAIIDLICNSDEVPNVNYSDYLSEKLGQDYTYLSGIFSEAKGVTVQQFIILKKIERVKELLAMSDMSLAEIAFKLNYSSVAHLSNQFKKNTGLSPSNYREMMADKVE</sequence>
<proteinExistence type="predicted"/>
<dbReference type="PANTHER" id="PTHR43280">
    <property type="entry name" value="ARAC-FAMILY TRANSCRIPTIONAL REGULATOR"/>
    <property type="match status" value="1"/>
</dbReference>
<evidence type="ECO:0000259" key="4">
    <source>
        <dbReference type="PROSITE" id="PS01124"/>
    </source>
</evidence>
<keyword evidence="2" id="KW-0238">DNA-binding</keyword>